<evidence type="ECO:0000313" key="3">
    <source>
        <dbReference type="EMBL" id="MDV6300729.1"/>
    </source>
</evidence>
<feature type="domain" description="Acyl-CoA thioesterase-like C-terminal" evidence="2">
    <location>
        <begin position="132"/>
        <end position="271"/>
    </location>
</feature>
<comment type="caution">
    <text evidence="3">The sequence shown here is derived from an EMBL/GenBank/DDBJ whole genome shotgun (WGS) entry which is preliminary data.</text>
</comment>
<evidence type="ECO:0000313" key="4">
    <source>
        <dbReference type="Proteomes" id="UP001185873"/>
    </source>
</evidence>
<dbReference type="Proteomes" id="UP001185873">
    <property type="component" value="Unassembled WGS sequence"/>
</dbReference>
<feature type="domain" description="Acyl-CoA thioesterase-like N-terminal HotDog" evidence="1">
    <location>
        <begin position="32"/>
        <end position="112"/>
    </location>
</feature>
<dbReference type="AlphaFoldDB" id="A0AAE4R1S9"/>
<dbReference type="Pfam" id="PF13622">
    <property type="entry name" value="4HBT_3"/>
    <property type="match status" value="1"/>
</dbReference>
<dbReference type="PANTHER" id="PTHR38110:SF1">
    <property type="entry name" value="THIOESTERASE DOMAIN-CONTAINING PROTEIN"/>
    <property type="match status" value="1"/>
</dbReference>
<name>A0AAE4R1S9_9ACTN</name>
<proteinExistence type="predicted"/>
<accession>A0AAE4R1S9</accession>
<dbReference type="InterPro" id="IPR049449">
    <property type="entry name" value="TesB_ACOT8-like_N"/>
</dbReference>
<dbReference type="InterPro" id="IPR052389">
    <property type="entry name" value="Sec_Metab_Biosynth-Assoc"/>
</dbReference>
<dbReference type="InterPro" id="IPR049450">
    <property type="entry name" value="ACOT8-like_C"/>
</dbReference>
<protein>
    <submittedName>
        <fullName evidence="3">Thioesterase family protein</fullName>
    </submittedName>
</protein>
<dbReference type="InterPro" id="IPR029069">
    <property type="entry name" value="HotDog_dom_sf"/>
</dbReference>
<dbReference type="RefSeq" id="WP_317471192.1">
    <property type="nucleotide sequence ID" value="NZ_JAWLKJ010000004.1"/>
</dbReference>
<dbReference type="Gene3D" id="2.40.160.210">
    <property type="entry name" value="Acyl-CoA thioesterase, double hotdog domain"/>
    <property type="match status" value="1"/>
</dbReference>
<organism evidence="3 4">
    <name type="scientific">Dietzia maris</name>
    <dbReference type="NCBI Taxonomy" id="37915"/>
    <lineage>
        <taxon>Bacteria</taxon>
        <taxon>Bacillati</taxon>
        <taxon>Actinomycetota</taxon>
        <taxon>Actinomycetes</taxon>
        <taxon>Mycobacteriales</taxon>
        <taxon>Dietziaceae</taxon>
        <taxon>Dietzia</taxon>
    </lineage>
</organism>
<dbReference type="Pfam" id="PF20789">
    <property type="entry name" value="4HBT_3C"/>
    <property type="match status" value="1"/>
</dbReference>
<gene>
    <name evidence="3" type="ORF">R3P82_16590</name>
</gene>
<sequence length="274" mass="30107">MTGQDAPTHVFDEAVALEPVGENRFRGRTHAAWANMVGPFGGITAATMLGAILQHPEKHGDPLALTLNYAGPVAEGEFQIEARPARTNRSNQHWWVEMRQGDEVVTTATAITGLRRETWSETETAPPAVPAPEELTAATSDRGVRWVDNYDMRFVTGGWDVVASGEEQPESTTTMWIRDAQPRGLDHLALTSLCDSFFPRSFLRLGRPVPAGTVTLTIHFLATADEIAAQGADFLLGSVHSHRFHGNYHDEAARLWSRDGTLLATGTQLMYFKN</sequence>
<dbReference type="EMBL" id="JAWLKJ010000004">
    <property type="protein sequence ID" value="MDV6300729.1"/>
    <property type="molecule type" value="Genomic_DNA"/>
</dbReference>
<reference evidence="3" key="1">
    <citation type="submission" date="2023-10" db="EMBL/GenBank/DDBJ databases">
        <title>Development of a sustainable strategy for remediation of hydrocarbon-contaminated territories based on the waste exchange concept.</title>
        <authorList>
            <person name="Krivoruchko A."/>
        </authorList>
    </citation>
    <scope>NUCLEOTIDE SEQUENCE</scope>
    <source>
        <strain evidence="3">IEGM 1175</strain>
    </source>
</reference>
<dbReference type="InterPro" id="IPR042171">
    <property type="entry name" value="Acyl-CoA_hotdog"/>
</dbReference>
<evidence type="ECO:0000259" key="1">
    <source>
        <dbReference type="Pfam" id="PF13622"/>
    </source>
</evidence>
<evidence type="ECO:0000259" key="2">
    <source>
        <dbReference type="Pfam" id="PF20789"/>
    </source>
</evidence>
<dbReference type="PANTHER" id="PTHR38110">
    <property type="entry name" value="CHROMOSOME 23, WHOLE GENOME SHOTGUN SEQUENCE"/>
    <property type="match status" value="1"/>
</dbReference>
<dbReference type="SUPFAM" id="SSF54637">
    <property type="entry name" value="Thioesterase/thiol ester dehydrase-isomerase"/>
    <property type="match status" value="2"/>
</dbReference>